<evidence type="ECO:0000256" key="6">
    <source>
        <dbReference type="SAM" id="SignalP"/>
    </source>
</evidence>
<dbReference type="AlphaFoldDB" id="A0A367G3E2"/>
<evidence type="ECO:0000256" key="2">
    <source>
        <dbReference type="ARBA" id="ARBA00022525"/>
    </source>
</evidence>
<dbReference type="NCBIfam" id="TIGR04226">
    <property type="entry name" value="RrgB_K2N_iso_D2"/>
    <property type="match status" value="1"/>
</dbReference>
<evidence type="ECO:0000256" key="5">
    <source>
        <dbReference type="SAM" id="Phobius"/>
    </source>
</evidence>
<dbReference type="Gene3D" id="2.60.40.10">
    <property type="entry name" value="Immunoglobulins"/>
    <property type="match status" value="1"/>
</dbReference>
<evidence type="ECO:0000259" key="7">
    <source>
        <dbReference type="PROSITE" id="PS50847"/>
    </source>
</evidence>
<name>A0A367G3E2_9FIRM</name>
<dbReference type="Pfam" id="PF17802">
    <property type="entry name" value="SpaA"/>
    <property type="match status" value="1"/>
</dbReference>
<feature type="chain" id="PRO_5016892764" description="Gram-positive cocci surface proteins LPxTG domain-containing protein" evidence="6">
    <location>
        <begin position="46"/>
        <end position="499"/>
    </location>
</feature>
<dbReference type="PROSITE" id="PS50847">
    <property type="entry name" value="GRAM_POS_ANCHORING"/>
    <property type="match status" value="1"/>
</dbReference>
<dbReference type="InterPro" id="IPR041033">
    <property type="entry name" value="SpaA_PFL_dom_1"/>
</dbReference>
<protein>
    <recommendedName>
        <fullName evidence="7">Gram-positive cocci surface proteins LPxTG domain-containing protein</fullName>
    </recommendedName>
</protein>
<comment type="caution">
    <text evidence="8">The sequence shown here is derived from an EMBL/GenBank/DDBJ whole genome shotgun (WGS) entry which is preliminary data.</text>
</comment>
<keyword evidence="1" id="KW-0134">Cell wall</keyword>
<keyword evidence="3 6" id="KW-0732">Signal</keyword>
<sequence>MADEGRKRKMQRKKGANLMKNLFKKIGALLVAAVMVLSMCTAVFAEGQETPVASTASLTVQGLVPGEKTTVEVYKVVGWNAETSQWVLGTGVTATDVNLNTNPVGITWANFVNKRPSLNKVKSADNVTNGSVTFNGLDIGAYYVYAHSENTTYNPMGEAVYAYDETTGLMKPADKTIDAKGSTYTLTKAFTGKDGETTYQVVERGQEVPFTITATFPSYDKDAKDSAFQITDEPTGMKVTEVTVKVGGTKLTEGTDYTLVSVGTDGKDGSVITKLPAEENQKVRVRFSSEYIGLENAHAGQTVTVEVKAQITNADTFANKASSDKGSNTPEVKGNLGSITINKYDESYNKETHTGKLLAGAEFSIKQGENKIWFVHVEEKDGQSIYKKATADEIANEKLTKVTSIVAKNGVVVAKGLDDGIYQIVEEKAPAGYSVVDVDDVTIANGENPTATVDVSDTKLHSLPHTGGMGTYLFTIIGVVVMAGAAGAFFISRRKGSEE</sequence>
<evidence type="ECO:0000256" key="1">
    <source>
        <dbReference type="ARBA" id="ARBA00022512"/>
    </source>
</evidence>
<dbReference type="Gene3D" id="2.60.40.740">
    <property type="match status" value="1"/>
</dbReference>
<dbReference type="InterPro" id="IPR013783">
    <property type="entry name" value="Ig-like_fold"/>
</dbReference>
<evidence type="ECO:0000313" key="8">
    <source>
        <dbReference type="EMBL" id="RCH44616.1"/>
    </source>
</evidence>
<feature type="domain" description="Gram-positive cocci surface proteins LPxTG" evidence="7">
    <location>
        <begin position="463"/>
        <end position="499"/>
    </location>
</feature>
<organism evidence="8 9">
    <name type="scientific">Blautia obeum</name>
    <dbReference type="NCBI Taxonomy" id="40520"/>
    <lineage>
        <taxon>Bacteria</taxon>
        <taxon>Bacillati</taxon>
        <taxon>Bacillota</taxon>
        <taxon>Clostridia</taxon>
        <taxon>Lachnospirales</taxon>
        <taxon>Lachnospiraceae</taxon>
        <taxon>Blautia</taxon>
    </lineage>
</organism>
<keyword evidence="4" id="KW-0572">Peptidoglycan-anchor</keyword>
<gene>
    <name evidence="8" type="ORF">C4886_06275</name>
</gene>
<feature type="transmembrane region" description="Helical" evidence="5">
    <location>
        <begin position="469"/>
        <end position="491"/>
    </location>
</feature>
<evidence type="ECO:0000256" key="4">
    <source>
        <dbReference type="ARBA" id="ARBA00023088"/>
    </source>
</evidence>
<dbReference type="NCBIfam" id="TIGR01167">
    <property type="entry name" value="LPXTG_anchor"/>
    <property type="match status" value="1"/>
</dbReference>
<dbReference type="EMBL" id="PSQG01000007">
    <property type="protein sequence ID" value="RCH44616.1"/>
    <property type="molecule type" value="Genomic_DNA"/>
</dbReference>
<keyword evidence="5" id="KW-0812">Transmembrane</keyword>
<dbReference type="NCBIfam" id="NF033902">
    <property type="entry name" value="iso_D2_wall_anc"/>
    <property type="match status" value="1"/>
</dbReference>
<dbReference type="InterPro" id="IPR019931">
    <property type="entry name" value="LPXTG_anchor"/>
</dbReference>
<proteinExistence type="predicted"/>
<keyword evidence="5" id="KW-0472">Membrane</keyword>
<accession>A0A367G3E2</accession>
<keyword evidence="2" id="KW-0964">Secreted</keyword>
<dbReference type="InterPro" id="IPR026466">
    <property type="entry name" value="Fim_isopep_form_D2_dom"/>
</dbReference>
<feature type="signal peptide" evidence="6">
    <location>
        <begin position="1"/>
        <end position="45"/>
    </location>
</feature>
<evidence type="ECO:0000313" key="9">
    <source>
        <dbReference type="Proteomes" id="UP000253208"/>
    </source>
</evidence>
<dbReference type="InterPro" id="IPR048052">
    <property type="entry name" value="FM1-like"/>
</dbReference>
<keyword evidence="5" id="KW-1133">Transmembrane helix</keyword>
<reference evidence="8 9" key="1">
    <citation type="submission" date="2018-02" db="EMBL/GenBank/DDBJ databases">
        <title>Complete genome sequencing of Faecalibacterium prausnitzii strains isolated from the human gut.</title>
        <authorList>
            <person name="Fitzgerald B.C."/>
            <person name="Shkoporov A.N."/>
            <person name="Ross P.R."/>
            <person name="Hill C."/>
        </authorList>
    </citation>
    <scope>NUCLEOTIDE SEQUENCE [LARGE SCALE GENOMIC DNA]</scope>
    <source>
        <strain evidence="8 9">APC942/31-1</strain>
    </source>
</reference>
<evidence type="ECO:0000256" key="3">
    <source>
        <dbReference type="ARBA" id="ARBA00022729"/>
    </source>
</evidence>
<dbReference type="Proteomes" id="UP000253208">
    <property type="component" value="Unassembled WGS sequence"/>
</dbReference>